<reference evidence="1" key="2">
    <citation type="submission" date="2020-11" db="EMBL/GenBank/DDBJ databases">
        <authorList>
            <person name="McCartney M.A."/>
            <person name="Auch B."/>
            <person name="Kono T."/>
            <person name="Mallez S."/>
            <person name="Becker A."/>
            <person name="Gohl D.M."/>
            <person name="Silverstein K.A.T."/>
            <person name="Koren S."/>
            <person name="Bechman K.B."/>
            <person name="Herman A."/>
            <person name="Abrahante J.E."/>
            <person name="Garbe J."/>
        </authorList>
    </citation>
    <scope>NUCLEOTIDE SEQUENCE</scope>
    <source>
        <strain evidence="1">Duluth1</strain>
        <tissue evidence="1">Whole animal</tissue>
    </source>
</reference>
<sequence>MAFLSGVTADILRMRLQQVAALDCMSVQNFLDVHKVGLPQVTTRQYPAILIVISSTGRFKLYSDI</sequence>
<organism evidence="1 2">
    <name type="scientific">Dreissena polymorpha</name>
    <name type="common">Zebra mussel</name>
    <name type="synonym">Mytilus polymorpha</name>
    <dbReference type="NCBI Taxonomy" id="45954"/>
    <lineage>
        <taxon>Eukaryota</taxon>
        <taxon>Metazoa</taxon>
        <taxon>Spiralia</taxon>
        <taxon>Lophotrochozoa</taxon>
        <taxon>Mollusca</taxon>
        <taxon>Bivalvia</taxon>
        <taxon>Autobranchia</taxon>
        <taxon>Heteroconchia</taxon>
        <taxon>Euheterodonta</taxon>
        <taxon>Imparidentia</taxon>
        <taxon>Neoheterodontei</taxon>
        <taxon>Myida</taxon>
        <taxon>Dreissenoidea</taxon>
        <taxon>Dreissenidae</taxon>
        <taxon>Dreissena</taxon>
    </lineage>
</organism>
<comment type="caution">
    <text evidence="1">The sequence shown here is derived from an EMBL/GenBank/DDBJ whole genome shotgun (WGS) entry which is preliminary data.</text>
</comment>
<dbReference type="EMBL" id="JAIWYP010000003">
    <property type="protein sequence ID" value="KAH3844207.1"/>
    <property type="molecule type" value="Genomic_DNA"/>
</dbReference>
<proteinExistence type="predicted"/>
<evidence type="ECO:0000313" key="2">
    <source>
        <dbReference type="Proteomes" id="UP000828390"/>
    </source>
</evidence>
<evidence type="ECO:0000313" key="1">
    <source>
        <dbReference type="EMBL" id="KAH3844207.1"/>
    </source>
</evidence>
<reference evidence="1" key="1">
    <citation type="journal article" date="2019" name="bioRxiv">
        <title>The Genome of the Zebra Mussel, Dreissena polymorpha: A Resource for Invasive Species Research.</title>
        <authorList>
            <person name="McCartney M.A."/>
            <person name="Auch B."/>
            <person name="Kono T."/>
            <person name="Mallez S."/>
            <person name="Zhang Y."/>
            <person name="Obille A."/>
            <person name="Becker A."/>
            <person name="Abrahante J.E."/>
            <person name="Garbe J."/>
            <person name="Badalamenti J.P."/>
            <person name="Herman A."/>
            <person name="Mangelson H."/>
            <person name="Liachko I."/>
            <person name="Sullivan S."/>
            <person name="Sone E.D."/>
            <person name="Koren S."/>
            <person name="Silverstein K.A.T."/>
            <person name="Beckman K.B."/>
            <person name="Gohl D.M."/>
        </authorList>
    </citation>
    <scope>NUCLEOTIDE SEQUENCE</scope>
    <source>
        <strain evidence="1">Duluth1</strain>
        <tissue evidence="1">Whole animal</tissue>
    </source>
</reference>
<dbReference type="AlphaFoldDB" id="A0A9D4KQJ2"/>
<gene>
    <name evidence="1" type="ORF">DPMN_086462</name>
</gene>
<protein>
    <submittedName>
        <fullName evidence="1">Uncharacterized protein</fullName>
    </submittedName>
</protein>
<dbReference type="Proteomes" id="UP000828390">
    <property type="component" value="Unassembled WGS sequence"/>
</dbReference>
<accession>A0A9D4KQJ2</accession>
<name>A0A9D4KQJ2_DREPO</name>
<keyword evidence="2" id="KW-1185">Reference proteome</keyword>